<feature type="compositionally biased region" description="Basic and acidic residues" evidence="5">
    <location>
        <begin position="101"/>
        <end position="113"/>
    </location>
</feature>
<feature type="domain" description="SWIM-type" evidence="6">
    <location>
        <begin position="21"/>
        <end position="53"/>
    </location>
</feature>
<dbReference type="OrthoDB" id="1113872at2759"/>
<keyword evidence="3" id="KW-0862">Zinc</keyword>
<feature type="region of interest" description="Disordered" evidence="5">
    <location>
        <begin position="101"/>
        <end position="121"/>
    </location>
</feature>
<dbReference type="PROSITE" id="PS50966">
    <property type="entry name" value="ZF_SWIM"/>
    <property type="match status" value="1"/>
</dbReference>
<evidence type="ECO:0000256" key="1">
    <source>
        <dbReference type="ARBA" id="ARBA00022723"/>
    </source>
</evidence>
<dbReference type="InterPro" id="IPR006564">
    <property type="entry name" value="Znf_PMZ"/>
</dbReference>
<reference evidence="7 8" key="1">
    <citation type="submission" date="2020-10" db="EMBL/GenBank/DDBJ databases">
        <title>The Coptis chinensis genome and diversification of protoberbering-type alkaloids.</title>
        <authorList>
            <person name="Wang B."/>
            <person name="Shu S."/>
            <person name="Song C."/>
            <person name="Liu Y."/>
        </authorList>
    </citation>
    <scope>NUCLEOTIDE SEQUENCE [LARGE SCALE GENOMIC DNA]</scope>
    <source>
        <strain evidence="7">HL-2020</strain>
        <tissue evidence="7">Leaf</tissue>
    </source>
</reference>
<name>A0A835H122_9MAGN</name>
<dbReference type="Pfam" id="PF04434">
    <property type="entry name" value="SWIM"/>
    <property type="match status" value="1"/>
</dbReference>
<comment type="caution">
    <text evidence="7">The sequence shown here is derived from an EMBL/GenBank/DDBJ whole genome shotgun (WGS) entry which is preliminary data.</text>
</comment>
<keyword evidence="1" id="KW-0479">Metal-binding</keyword>
<keyword evidence="2 4" id="KW-0863">Zinc-finger</keyword>
<evidence type="ECO:0000256" key="5">
    <source>
        <dbReference type="SAM" id="MobiDB-lite"/>
    </source>
</evidence>
<evidence type="ECO:0000256" key="3">
    <source>
        <dbReference type="ARBA" id="ARBA00022833"/>
    </source>
</evidence>
<dbReference type="Proteomes" id="UP000631114">
    <property type="component" value="Unassembled WGS sequence"/>
</dbReference>
<dbReference type="SMART" id="SM00575">
    <property type="entry name" value="ZnF_PMZ"/>
    <property type="match status" value="1"/>
</dbReference>
<keyword evidence="8" id="KW-1185">Reference proteome</keyword>
<accession>A0A835H122</accession>
<proteinExistence type="predicted"/>
<evidence type="ECO:0000256" key="2">
    <source>
        <dbReference type="ARBA" id="ARBA00022771"/>
    </source>
</evidence>
<organism evidence="7 8">
    <name type="scientific">Coptis chinensis</name>
    <dbReference type="NCBI Taxonomy" id="261450"/>
    <lineage>
        <taxon>Eukaryota</taxon>
        <taxon>Viridiplantae</taxon>
        <taxon>Streptophyta</taxon>
        <taxon>Embryophyta</taxon>
        <taxon>Tracheophyta</taxon>
        <taxon>Spermatophyta</taxon>
        <taxon>Magnoliopsida</taxon>
        <taxon>Ranunculales</taxon>
        <taxon>Ranunculaceae</taxon>
        <taxon>Coptidoideae</taxon>
        <taxon>Coptis</taxon>
    </lineage>
</organism>
<evidence type="ECO:0000256" key="4">
    <source>
        <dbReference type="PROSITE-ProRule" id="PRU00325"/>
    </source>
</evidence>
<evidence type="ECO:0000313" key="7">
    <source>
        <dbReference type="EMBL" id="KAF9589632.1"/>
    </source>
</evidence>
<evidence type="ECO:0000259" key="6">
    <source>
        <dbReference type="PROSITE" id="PS50966"/>
    </source>
</evidence>
<dbReference type="EMBL" id="JADFTS010000009">
    <property type="protein sequence ID" value="KAF9589632.1"/>
    <property type="molecule type" value="Genomic_DNA"/>
</dbReference>
<dbReference type="InterPro" id="IPR007527">
    <property type="entry name" value="Znf_SWIM"/>
</dbReference>
<protein>
    <recommendedName>
        <fullName evidence="6">SWIM-type domain-containing protein</fullName>
    </recommendedName>
</protein>
<dbReference type="GO" id="GO:0008270">
    <property type="term" value="F:zinc ion binding"/>
    <property type="evidence" value="ECO:0007669"/>
    <property type="project" value="UniProtKB-KW"/>
</dbReference>
<dbReference type="AlphaFoldDB" id="A0A835H122"/>
<gene>
    <name evidence="7" type="ORF">IFM89_026634</name>
</gene>
<sequence>MYELRSSMTCFMIMTKQGGSHSVNLESGDCTCMWFQHLGIPCPHACLAINVAGLRHISYVDEYYTIKNWLRTYQEVWIGIPSKEQWEINEENDRILPPELRRRPGRPPMERIRIPPQRKGPKQRRCCTLCNQHGHNRSTCKYFNDDKGASKRSMNQETVDKWFNI</sequence>
<evidence type="ECO:0000313" key="8">
    <source>
        <dbReference type="Proteomes" id="UP000631114"/>
    </source>
</evidence>